<evidence type="ECO:0000256" key="2">
    <source>
        <dbReference type="ARBA" id="ARBA00022723"/>
    </source>
</evidence>
<gene>
    <name evidence="7" type="ORF">SYK_13620</name>
</gene>
<dbReference type="SUPFAM" id="SSF46548">
    <property type="entry name" value="alpha-helical ferredoxin"/>
    <property type="match status" value="2"/>
</dbReference>
<keyword evidence="8" id="KW-1185">Reference proteome</keyword>
<name>A0ABM8B0A2_9BACT</name>
<keyword evidence="2" id="KW-0479">Metal-binding</keyword>
<evidence type="ECO:0000256" key="1">
    <source>
        <dbReference type="ARBA" id="ARBA00022485"/>
    </source>
</evidence>
<dbReference type="InterPro" id="IPR004017">
    <property type="entry name" value="Cys_rich_dom"/>
</dbReference>
<feature type="domain" description="4Fe-4S ferredoxin-type" evidence="6">
    <location>
        <begin position="333"/>
        <end position="363"/>
    </location>
</feature>
<dbReference type="InterPro" id="IPR051460">
    <property type="entry name" value="HdrC_iron-sulfur_subunit"/>
</dbReference>
<dbReference type="PROSITE" id="PS00198">
    <property type="entry name" value="4FE4S_FER_1"/>
    <property type="match status" value="1"/>
</dbReference>
<reference evidence="7 8" key="1">
    <citation type="submission" date="2022-08" db="EMBL/GenBank/DDBJ databases">
        <title>Genome Sequence of the sulphate-reducing bacterium, Pseudodesulfovibrio sp. SYK.</title>
        <authorList>
            <person name="Kondo R."/>
            <person name="Kataoka T."/>
        </authorList>
    </citation>
    <scope>NUCLEOTIDE SEQUENCE [LARGE SCALE GENOMIC DNA]</scope>
    <source>
        <strain evidence="7 8">SYK</strain>
    </source>
</reference>
<evidence type="ECO:0000313" key="8">
    <source>
        <dbReference type="Proteomes" id="UP001317742"/>
    </source>
</evidence>
<evidence type="ECO:0000313" key="7">
    <source>
        <dbReference type="EMBL" id="BDQ37002.1"/>
    </source>
</evidence>
<dbReference type="InterPro" id="IPR017900">
    <property type="entry name" value="4Fe4S_Fe_S_CS"/>
</dbReference>
<dbReference type="PROSITE" id="PS51379">
    <property type="entry name" value="4FE4S_FER_2"/>
    <property type="match status" value="1"/>
</dbReference>
<keyword evidence="3" id="KW-0560">Oxidoreductase</keyword>
<dbReference type="SUPFAM" id="SSF51905">
    <property type="entry name" value="FAD/NAD(P)-binding domain"/>
    <property type="match status" value="1"/>
</dbReference>
<dbReference type="Gene3D" id="1.10.1060.10">
    <property type="entry name" value="Alpha-helical ferredoxin"/>
    <property type="match status" value="2"/>
</dbReference>
<keyword evidence="1" id="KW-0004">4Fe-4S</keyword>
<dbReference type="InterPro" id="IPR036188">
    <property type="entry name" value="FAD/NAD-bd_sf"/>
</dbReference>
<evidence type="ECO:0000256" key="3">
    <source>
        <dbReference type="ARBA" id="ARBA00023002"/>
    </source>
</evidence>
<dbReference type="Pfam" id="PF02754">
    <property type="entry name" value="CCG"/>
    <property type="match status" value="2"/>
</dbReference>
<dbReference type="NCBIfam" id="NF045663">
    <property type="entry name" value="diclust_near_Sec"/>
    <property type="match status" value="1"/>
</dbReference>
<keyword evidence="5" id="KW-0411">Iron-sulfur</keyword>
<proteinExistence type="predicted"/>
<keyword evidence="4" id="KW-0408">Iron</keyword>
<dbReference type="RefSeq" id="WP_281762871.1">
    <property type="nucleotide sequence ID" value="NZ_AP026709.1"/>
</dbReference>
<protein>
    <recommendedName>
        <fullName evidence="6">4Fe-4S ferredoxin-type domain-containing protein</fullName>
    </recommendedName>
</protein>
<dbReference type="Pfam" id="PF14691">
    <property type="entry name" value="Fer4_20"/>
    <property type="match status" value="1"/>
</dbReference>
<dbReference type="Pfam" id="PF13534">
    <property type="entry name" value="Fer4_17"/>
    <property type="match status" value="1"/>
</dbReference>
<dbReference type="PANTHER" id="PTHR43255">
    <property type="entry name" value="IRON-SULFUR-BINDING OXIDOREDUCTASE FADF-RELATED-RELATED"/>
    <property type="match status" value="1"/>
</dbReference>
<sequence>MEQADLRELESKCIQEEAPKCVAACPLHVDARTFCSFMAQRRWDKAWQVLAKTMPLPGVLARLCEGLCRVDCVRKDAGGSIEMGLLERFCAENAKPVASPRPLPSRGKSVAVLGGGMTGLCGAWEMARRGFNVTLHCAILGEDLPELPEGVLDNELASLEKLGVVISSGEALTPDVLSSFVDEKDAVFIDSACVPSDCLSDLGKPDSLTLGTTKIGVFASRLNEKSAVLQAAAGRRVANSIERFTQGVSMVTGRELEGPYESRLFTSLEKIDSLPLVESEDGYSEENARDEAKRCIQCECLECVKGCEYLRHYKYYPKVYARQIYNNESIVMGTRQANTMINSCTLCGQCEVLCPEDFSMADVCLAARQNMVERGKMPPSAHEFALRDMAFADGEKCVLHRHAPGESTSEYLFFPGCQLTASDPEGVEAAYADLHERLGSVGLMLHCCGAPAEWSGRHRMFEESMAVLKKKWKDLGSPRIIAACPTCLKTLRQGLSDAEIVSHWSILRAVGLPSGVASKECTLAVNDPCAARHDTILREDVRVLLDQLHVDMTEPEYNGELAQCCGYGGLLSEANPELGMAVAEVRAKGADEDFVTYCIMCRDMIAKTGKRAMHLYDLLYPRRDDPGARPSPGYPARRENRVHLREKLLRDVWRQDETHVAEPYESIEFAVTDHAARIMEERRILKSDIQKVLLQLDQSGKQLVNNETGHFLTSFRPVVVTYWVEYESTENGYLVHNTWCHRMKIKGAQS</sequence>
<dbReference type="EMBL" id="AP026709">
    <property type="protein sequence ID" value="BDQ37002.1"/>
    <property type="molecule type" value="Genomic_DNA"/>
</dbReference>
<dbReference type="PANTHER" id="PTHR43255:SF1">
    <property type="entry name" value="IRON-SULFUR-BINDING OXIDOREDUCTASE FADF-RELATED"/>
    <property type="match status" value="1"/>
</dbReference>
<evidence type="ECO:0000259" key="6">
    <source>
        <dbReference type="PROSITE" id="PS51379"/>
    </source>
</evidence>
<dbReference type="Gene3D" id="3.50.50.60">
    <property type="entry name" value="FAD/NAD(P)-binding domain"/>
    <property type="match status" value="1"/>
</dbReference>
<dbReference type="InterPro" id="IPR028261">
    <property type="entry name" value="DPD_II"/>
</dbReference>
<organism evidence="7 8">
    <name type="scientific">Pseudodesulfovibrio nedwellii</name>
    <dbReference type="NCBI Taxonomy" id="2973072"/>
    <lineage>
        <taxon>Bacteria</taxon>
        <taxon>Pseudomonadati</taxon>
        <taxon>Thermodesulfobacteriota</taxon>
        <taxon>Desulfovibrionia</taxon>
        <taxon>Desulfovibrionales</taxon>
        <taxon>Desulfovibrionaceae</taxon>
    </lineage>
</organism>
<dbReference type="InterPro" id="IPR009051">
    <property type="entry name" value="Helical_ferredxn"/>
</dbReference>
<dbReference type="InterPro" id="IPR017896">
    <property type="entry name" value="4Fe4S_Fe-S-bd"/>
</dbReference>
<dbReference type="Proteomes" id="UP001317742">
    <property type="component" value="Chromosome"/>
</dbReference>
<evidence type="ECO:0000256" key="4">
    <source>
        <dbReference type="ARBA" id="ARBA00023004"/>
    </source>
</evidence>
<evidence type="ECO:0000256" key="5">
    <source>
        <dbReference type="ARBA" id="ARBA00023014"/>
    </source>
</evidence>
<accession>A0ABM8B0A2</accession>